<keyword evidence="2" id="KW-1185">Reference proteome</keyword>
<evidence type="ECO:0000313" key="2">
    <source>
        <dbReference type="Proteomes" id="UP001501035"/>
    </source>
</evidence>
<protein>
    <recommendedName>
        <fullName evidence="3">Hemoglobin</fullName>
    </recommendedName>
</protein>
<evidence type="ECO:0008006" key="3">
    <source>
        <dbReference type="Google" id="ProtNLM"/>
    </source>
</evidence>
<proteinExistence type="predicted"/>
<dbReference type="Gene3D" id="1.10.490.10">
    <property type="entry name" value="Globins"/>
    <property type="match status" value="1"/>
</dbReference>
<reference evidence="2" key="1">
    <citation type="journal article" date="2019" name="Int. J. Syst. Evol. Microbiol.">
        <title>The Global Catalogue of Microorganisms (GCM) 10K type strain sequencing project: providing services to taxonomists for standard genome sequencing and annotation.</title>
        <authorList>
            <consortium name="The Broad Institute Genomics Platform"/>
            <consortium name="The Broad Institute Genome Sequencing Center for Infectious Disease"/>
            <person name="Wu L."/>
            <person name="Ma J."/>
        </authorList>
    </citation>
    <scope>NUCLEOTIDE SEQUENCE [LARGE SCALE GENOMIC DNA]</scope>
    <source>
        <strain evidence="2">JCM 14234</strain>
    </source>
</reference>
<dbReference type="EMBL" id="BAAAVS010000020">
    <property type="protein sequence ID" value="GAA3033303.1"/>
    <property type="molecule type" value="Genomic_DNA"/>
</dbReference>
<dbReference type="InterPro" id="IPR012292">
    <property type="entry name" value="Globin/Proto"/>
</dbReference>
<accession>A0ABP6L5G4</accession>
<organism evidence="1 2">
    <name type="scientific">Gordonia defluvii</name>
    <dbReference type="NCBI Taxonomy" id="283718"/>
    <lineage>
        <taxon>Bacteria</taxon>
        <taxon>Bacillati</taxon>
        <taxon>Actinomycetota</taxon>
        <taxon>Actinomycetes</taxon>
        <taxon>Mycobacteriales</taxon>
        <taxon>Gordoniaceae</taxon>
        <taxon>Gordonia</taxon>
    </lineage>
</organism>
<name>A0ABP6L5G4_9ACTN</name>
<evidence type="ECO:0000313" key="1">
    <source>
        <dbReference type="EMBL" id="GAA3033303.1"/>
    </source>
</evidence>
<dbReference type="SUPFAM" id="SSF46458">
    <property type="entry name" value="Globin-like"/>
    <property type="match status" value="1"/>
</dbReference>
<dbReference type="RefSeq" id="WP_290706251.1">
    <property type="nucleotide sequence ID" value="NZ_BAAAVS010000020.1"/>
</dbReference>
<dbReference type="CDD" id="cd08916">
    <property type="entry name" value="TrHb3_P"/>
    <property type="match status" value="1"/>
</dbReference>
<sequence length="151" mass="16699">MTGSEVGDLADRDDVAALLDDFYRRAFADDLLRPVFVDIAQMDLAEHIPAITDFWCKTVLRQGTYKRNVLVPHKELQEKAQLGAAHFERWLQIWQQTVDDRHAGPNADLAKLQAARIAFSMCRTVTGEVPTAIGALLADSGHQLGAHHPAG</sequence>
<dbReference type="Proteomes" id="UP001501035">
    <property type="component" value="Unassembled WGS sequence"/>
</dbReference>
<comment type="caution">
    <text evidence="1">The sequence shown here is derived from an EMBL/GenBank/DDBJ whole genome shotgun (WGS) entry which is preliminary data.</text>
</comment>
<dbReference type="InterPro" id="IPR009050">
    <property type="entry name" value="Globin-like_sf"/>
</dbReference>
<gene>
    <name evidence="1" type="ORF">GCM10010528_12990</name>
</gene>